<dbReference type="EMBL" id="JBHUIP010000003">
    <property type="protein sequence ID" value="MFD2261997.1"/>
    <property type="molecule type" value="Genomic_DNA"/>
</dbReference>
<protein>
    <submittedName>
        <fullName evidence="2">Quinol monooxygenase</fullName>
        <ecNumber evidence="2">1.-.-.-</ecNumber>
    </submittedName>
</protein>
<name>A0ABW5DLN1_9PROT</name>
<dbReference type="Pfam" id="PF03992">
    <property type="entry name" value="ABM"/>
    <property type="match status" value="1"/>
</dbReference>
<evidence type="ECO:0000313" key="2">
    <source>
        <dbReference type="EMBL" id="MFD2261997.1"/>
    </source>
</evidence>
<organism evidence="2 3">
    <name type="scientific">Lacibacterium aquatile</name>
    <dbReference type="NCBI Taxonomy" id="1168082"/>
    <lineage>
        <taxon>Bacteria</taxon>
        <taxon>Pseudomonadati</taxon>
        <taxon>Pseudomonadota</taxon>
        <taxon>Alphaproteobacteria</taxon>
        <taxon>Rhodospirillales</taxon>
        <taxon>Rhodospirillaceae</taxon>
    </lineage>
</organism>
<dbReference type="InterPro" id="IPR007138">
    <property type="entry name" value="ABM_dom"/>
</dbReference>
<dbReference type="Proteomes" id="UP001597295">
    <property type="component" value="Unassembled WGS sequence"/>
</dbReference>
<gene>
    <name evidence="2" type="ORF">ACFSM5_03795</name>
</gene>
<keyword evidence="2" id="KW-0560">Oxidoreductase</keyword>
<dbReference type="Gene3D" id="3.30.70.100">
    <property type="match status" value="1"/>
</dbReference>
<dbReference type="RefSeq" id="WP_379874907.1">
    <property type="nucleotide sequence ID" value="NZ_JBHUIP010000003.1"/>
</dbReference>
<dbReference type="GO" id="GO:0004497">
    <property type="term" value="F:monooxygenase activity"/>
    <property type="evidence" value="ECO:0007669"/>
    <property type="project" value="UniProtKB-KW"/>
</dbReference>
<keyword evidence="3" id="KW-1185">Reference proteome</keyword>
<dbReference type="EC" id="1.-.-.-" evidence="2"/>
<dbReference type="InterPro" id="IPR011008">
    <property type="entry name" value="Dimeric_a/b-barrel"/>
</dbReference>
<keyword evidence="2" id="KW-0503">Monooxygenase</keyword>
<proteinExistence type="predicted"/>
<comment type="caution">
    <text evidence="2">The sequence shown here is derived from an EMBL/GenBank/DDBJ whole genome shotgun (WGS) entry which is preliminary data.</text>
</comment>
<evidence type="ECO:0000313" key="3">
    <source>
        <dbReference type="Proteomes" id="UP001597295"/>
    </source>
</evidence>
<evidence type="ECO:0000259" key="1">
    <source>
        <dbReference type="PROSITE" id="PS51725"/>
    </source>
</evidence>
<dbReference type="SUPFAM" id="SSF54909">
    <property type="entry name" value="Dimeric alpha+beta barrel"/>
    <property type="match status" value="1"/>
</dbReference>
<reference evidence="3" key="1">
    <citation type="journal article" date="2019" name="Int. J. Syst. Evol. Microbiol.">
        <title>The Global Catalogue of Microorganisms (GCM) 10K type strain sequencing project: providing services to taxonomists for standard genome sequencing and annotation.</title>
        <authorList>
            <consortium name="The Broad Institute Genomics Platform"/>
            <consortium name="The Broad Institute Genome Sequencing Center for Infectious Disease"/>
            <person name="Wu L."/>
            <person name="Ma J."/>
        </authorList>
    </citation>
    <scope>NUCLEOTIDE SEQUENCE [LARGE SCALE GENOMIC DNA]</scope>
    <source>
        <strain evidence="3">CGMCC 1.19062</strain>
    </source>
</reference>
<accession>A0ABW5DLN1</accession>
<feature type="domain" description="ABM" evidence="1">
    <location>
        <begin position="3"/>
        <end position="92"/>
    </location>
</feature>
<dbReference type="PROSITE" id="PS51725">
    <property type="entry name" value="ABM"/>
    <property type="match status" value="1"/>
</dbReference>
<sequence length="117" mass="13324">MAVTYLITFTLNPGAKPLFLSLLHPVLDAMRHETDFLDAHVSESPDNPDRLLLLESWADHDAVLAVEIHRPYRKAYHAALPELLAQPREISVWRTLRRDSKKISDDFTAPQQTEPGN</sequence>